<protein>
    <recommendedName>
        <fullName evidence="3">Maturase K</fullName>
    </recommendedName>
</protein>
<evidence type="ECO:0000313" key="2">
    <source>
        <dbReference type="Proteomes" id="UP001248819"/>
    </source>
</evidence>
<proteinExistence type="predicted"/>
<dbReference type="EMBL" id="JAVRHP010000078">
    <property type="protein sequence ID" value="MDT0651057.1"/>
    <property type="molecule type" value="Genomic_DNA"/>
</dbReference>
<name>A0ABU3CXX4_9FLAO</name>
<sequence length="97" mass="11196">LSRHNSWLFFNRTQVYIKNPQEIPAKIGFTLLKKKLGFRYLMDVIPLDATLVKGSHGRLSKSKENWPLFITQKSGINSPSTIEPVDVYNLIVKHLMQ</sequence>
<gene>
    <name evidence="1" type="ORF">RM529_12930</name>
</gene>
<evidence type="ECO:0000313" key="1">
    <source>
        <dbReference type="EMBL" id="MDT0651057.1"/>
    </source>
</evidence>
<comment type="caution">
    <text evidence="1">The sequence shown here is derived from an EMBL/GenBank/DDBJ whole genome shotgun (WGS) entry which is preliminary data.</text>
</comment>
<feature type="non-terminal residue" evidence="1">
    <location>
        <position position="1"/>
    </location>
</feature>
<organism evidence="1 2">
    <name type="scientific">Autumnicola edwardsiae</name>
    <dbReference type="NCBI Taxonomy" id="3075594"/>
    <lineage>
        <taxon>Bacteria</taxon>
        <taxon>Pseudomonadati</taxon>
        <taxon>Bacteroidota</taxon>
        <taxon>Flavobacteriia</taxon>
        <taxon>Flavobacteriales</taxon>
        <taxon>Flavobacteriaceae</taxon>
        <taxon>Autumnicola</taxon>
    </lineage>
</organism>
<evidence type="ECO:0008006" key="3">
    <source>
        <dbReference type="Google" id="ProtNLM"/>
    </source>
</evidence>
<keyword evidence="2" id="KW-1185">Reference proteome</keyword>
<dbReference type="Proteomes" id="UP001248819">
    <property type="component" value="Unassembled WGS sequence"/>
</dbReference>
<reference evidence="1 2" key="1">
    <citation type="submission" date="2023-09" db="EMBL/GenBank/DDBJ databases">
        <authorList>
            <person name="Rey-Velasco X."/>
        </authorList>
    </citation>
    <scope>NUCLEOTIDE SEQUENCE [LARGE SCALE GENOMIC DNA]</scope>
    <source>
        <strain evidence="1 2">F297</strain>
    </source>
</reference>
<accession>A0ABU3CXX4</accession>